<feature type="compositionally biased region" description="Basic and acidic residues" evidence="1">
    <location>
        <begin position="167"/>
        <end position="177"/>
    </location>
</feature>
<sequence>MTTGRINQVAFLRDAAPRPRAAGAVVGRERPSCIIWELLSGLGRESSPTAFAGSESIARPRAPRDRYGLGGARGVLRCPPAPVGGRRMEAYIERPASPEGVGSTRTGLWGTIPPGETDADRLPTIRWTGTEPAGRDDPNTTHTPTRSCLPDAAEASTPRRPLGSEQMEAREAPVQHR</sequence>
<keyword evidence="3" id="KW-1185">Reference proteome</keyword>
<evidence type="ECO:0000256" key="1">
    <source>
        <dbReference type="SAM" id="MobiDB-lite"/>
    </source>
</evidence>
<evidence type="ECO:0000313" key="2">
    <source>
        <dbReference type="EMBL" id="KAK4258366.1"/>
    </source>
</evidence>
<dbReference type="Proteomes" id="UP001293593">
    <property type="component" value="Unassembled WGS sequence"/>
</dbReference>
<protein>
    <submittedName>
        <fullName evidence="2">Uncharacterized protein</fullName>
    </submittedName>
</protein>
<reference evidence="2" key="1">
    <citation type="submission" date="2023-10" db="EMBL/GenBank/DDBJ databases">
        <title>Chromosome-level genome of the transformable northern wattle, Acacia crassicarpa.</title>
        <authorList>
            <person name="Massaro I."/>
            <person name="Sinha N.R."/>
            <person name="Poethig S."/>
            <person name="Leichty A.R."/>
        </authorList>
    </citation>
    <scope>NUCLEOTIDE SEQUENCE</scope>
    <source>
        <strain evidence="2">Acra3RX</strain>
        <tissue evidence="2">Leaf</tissue>
    </source>
</reference>
<feature type="region of interest" description="Disordered" evidence="1">
    <location>
        <begin position="48"/>
        <end position="73"/>
    </location>
</feature>
<dbReference type="EMBL" id="JAWXYG010000012">
    <property type="protein sequence ID" value="KAK4258366.1"/>
    <property type="molecule type" value="Genomic_DNA"/>
</dbReference>
<evidence type="ECO:0000313" key="3">
    <source>
        <dbReference type="Proteomes" id="UP001293593"/>
    </source>
</evidence>
<organism evidence="2 3">
    <name type="scientific">Acacia crassicarpa</name>
    <name type="common">northern wattle</name>
    <dbReference type="NCBI Taxonomy" id="499986"/>
    <lineage>
        <taxon>Eukaryota</taxon>
        <taxon>Viridiplantae</taxon>
        <taxon>Streptophyta</taxon>
        <taxon>Embryophyta</taxon>
        <taxon>Tracheophyta</taxon>
        <taxon>Spermatophyta</taxon>
        <taxon>Magnoliopsida</taxon>
        <taxon>eudicotyledons</taxon>
        <taxon>Gunneridae</taxon>
        <taxon>Pentapetalae</taxon>
        <taxon>rosids</taxon>
        <taxon>fabids</taxon>
        <taxon>Fabales</taxon>
        <taxon>Fabaceae</taxon>
        <taxon>Caesalpinioideae</taxon>
        <taxon>mimosoid clade</taxon>
        <taxon>Acacieae</taxon>
        <taxon>Acacia</taxon>
    </lineage>
</organism>
<proteinExistence type="predicted"/>
<name>A0AAE1IVA2_9FABA</name>
<feature type="region of interest" description="Disordered" evidence="1">
    <location>
        <begin position="93"/>
        <end position="177"/>
    </location>
</feature>
<gene>
    <name evidence="2" type="ORF">QN277_007824</name>
</gene>
<comment type="caution">
    <text evidence="2">The sequence shown here is derived from an EMBL/GenBank/DDBJ whole genome shotgun (WGS) entry which is preliminary data.</text>
</comment>
<accession>A0AAE1IVA2</accession>
<dbReference type="AlphaFoldDB" id="A0AAE1IVA2"/>